<evidence type="ECO:0008006" key="3">
    <source>
        <dbReference type="Google" id="ProtNLM"/>
    </source>
</evidence>
<protein>
    <recommendedName>
        <fullName evidence="3">DUF1214 domain-containing protein</fullName>
    </recommendedName>
</protein>
<evidence type="ECO:0000313" key="2">
    <source>
        <dbReference type="Proteomes" id="UP000257479"/>
    </source>
</evidence>
<dbReference type="AlphaFoldDB" id="A0A3C1K9J6"/>
<gene>
    <name evidence="1" type="ORF">DCP95_00575</name>
</gene>
<dbReference type="Proteomes" id="UP000257479">
    <property type="component" value="Unassembled WGS sequence"/>
</dbReference>
<sequence>MSVDEARRARLMSGEAWDDFCDQLKAAGRIVARETAGGDPQDAVEGYRYLTRMLMMGNFRVIERRTPGTKPRFIGLIPPPLKGGIGVQSPNQDHIVQPVDARYRYRITGTAGDVYTHLSAWSPPIPDDVGAVPVGLDAENHLETFNPNMALTPHTLVLGDIANADGTVDFILSVDPPDDGSAWMSMAPTTRELMGRVVWDDRNEQTPPRLVIECLDEHEQPETPSPEDMAERLAVAGQLILGQKADYEGWTNDLLTRENDTHFTREWYERIGGSPDDRHFEFGYWRVPEDMALVVEFEEMPTQHWNFQLCNHWMENLANYSTGEGYIDKENAVRDGSHLRIVVAHEDPGVPNWIQPDTHDHGVMGIRFVRPSREPHVSCRLIPVSDLTS</sequence>
<proteinExistence type="predicted"/>
<reference evidence="1 2" key="1">
    <citation type="journal article" date="2018" name="Nat. Biotechnol.">
        <title>A standardized bacterial taxonomy based on genome phylogeny substantially revises the tree of life.</title>
        <authorList>
            <person name="Parks D.H."/>
            <person name="Chuvochina M."/>
            <person name="Waite D.W."/>
            <person name="Rinke C."/>
            <person name="Skarshewski A."/>
            <person name="Chaumeil P.A."/>
            <person name="Hugenholtz P."/>
        </authorList>
    </citation>
    <scope>NUCLEOTIDE SEQUENCE [LARGE SCALE GENOMIC DNA]</scope>
    <source>
        <strain evidence="1">UBA9152</strain>
    </source>
</reference>
<evidence type="ECO:0000313" key="1">
    <source>
        <dbReference type="EMBL" id="HAN23054.1"/>
    </source>
</evidence>
<accession>A0A3C1K9J6</accession>
<dbReference type="EMBL" id="DMNG01000007">
    <property type="protein sequence ID" value="HAN23054.1"/>
    <property type="molecule type" value="Genomic_DNA"/>
</dbReference>
<comment type="caution">
    <text evidence="1">The sequence shown here is derived from an EMBL/GenBank/DDBJ whole genome shotgun (WGS) entry which is preliminary data.</text>
</comment>
<name>A0A3C1K9J6_9MICO</name>
<organism evidence="1 2">
    <name type="scientific">Microbacterium ginsengisoli</name>
    <dbReference type="NCBI Taxonomy" id="400772"/>
    <lineage>
        <taxon>Bacteria</taxon>
        <taxon>Bacillati</taxon>
        <taxon>Actinomycetota</taxon>
        <taxon>Actinomycetes</taxon>
        <taxon>Micrococcales</taxon>
        <taxon>Microbacteriaceae</taxon>
        <taxon>Microbacterium</taxon>
    </lineage>
</organism>